<organism evidence="2 3">
    <name type="scientific">Sulfitobacter pacificus</name>
    <dbReference type="NCBI Taxonomy" id="1499314"/>
    <lineage>
        <taxon>Bacteria</taxon>
        <taxon>Pseudomonadati</taxon>
        <taxon>Pseudomonadota</taxon>
        <taxon>Alphaproteobacteria</taxon>
        <taxon>Rhodobacterales</taxon>
        <taxon>Roseobacteraceae</taxon>
        <taxon>Sulfitobacter</taxon>
    </lineage>
</organism>
<evidence type="ECO:0000313" key="2">
    <source>
        <dbReference type="EMBL" id="GLQ26371.1"/>
    </source>
</evidence>
<keyword evidence="1" id="KW-0175">Coiled coil</keyword>
<gene>
    <name evidence="2" type="ORF">GCM10007927_11740</name>
</gene>
<protein>
    <submittedName>
        <fullName evidence="2">Uncharacterized protein</fullName>
    </submittedName>
</protein>
<sequence>MSNIDDLQRRITKAMDRVASGLDKIGGGPAGPDPEMVQALEDERTANAQLTERVRTLKTRYEDELAQMRAKLEEGEARMAQLDTDLQRVRRANTQLTEACEALQAANAEGVGEPHLINKAMLAELEGLRAARASDVAETSAIISALTPLLENAKDEETA</sequence>
<comment type="caution">
    <text evidence="2">The sequence shown here is derived from an EMBL/GenBank/DDBJ whole genome shotgun (WGS) entry which is preliminary data.</text>
</comment>
<evidence type="ECO:0000313" key="3">
    <source>
        <dbReference type="Proteomes" id="UP001161388"/>
    </source>
</evidence>
<reference evidence="2" key="2">
    <citation type="submission" date="2023-01" db="EMBL/GenBank/DDBJ databases">
        <title>Draft genome sequence of Sulfitobacter pacificus strain NBRC 109915.</title>
        <authorList>
            <person name="Sun Q."/>
            <person name="Mori K."/>
        </authorList>
    </citation>
    <scope>NUCLEOTIDE SEQUENCE</scope>
    <source>
        <strain evidence="2">NBRC 109915</strain>
    </source>
</reference>
<name>A0ABQ5VH32_9RHOB</name>
<reference evidence="2" key="1">
    <citation type="journal article" date="2014" name="Int. J. Syst. Evol. Microbiol.">
        <title>Complete genome of a new Firmicutes species belonging to the dominant human colonic microbiota ('Ruminococcus bicirculans') reveals two chromosomes and a selective capacity to utilize plant glucans.</title>
        <authorList>
            <consortium name="NISC Comparative Sequencing Program"/>
            <person name="Wegmann U."/>
            <person name="Louis P."/>
            <person name="Goesmann A."/>
            <person name="Henrissat B."/>
            <person name="Duncan S.H."/>
            <person name="Flint H.J."/>
        </authorList>
    </citation>
    <scope>NUCLEOTIDE SEQUENCE</scope>
    <source>
        <strain evidence="2">NBRC 109915</strain>
    </source>
</reference>
<keyword evidence="3" id="KW-1185">Reference proteome</keyword>
<dbReference type="Proteomes" id="UP001161388">
    <property type="component" value="Unassembled WGS sequence"/>
</dbReference>
<dbReference type="RefSeq" id="WP_284371541.1">
    <property type="nucleotide sequence ID" value="NZ_BAABWP010000007.1"/>
</dbReference>
<evidence type="ECO:0000256" key="1">
    <source>
        <dbReference type="SAM" id="Coils"/>
    </source>
</evidence>
<feature type="coiled-coil region" evidence="1">
    <location>
        <begin position="40"/>
        <end position="109"/>
    </location>
</feature>
<accession>A0ABQ5VH32</accession>
<dbReference type="EMBL" id="BSNL01000001">
    <property type="protein sequence ID" value="GLQ26371.1"/>
    <property type="molecule type" value="Genomic_DNA"/>
</dbReference>
<proteinExistence type="predicted"/>